<evidence type="ECO:0000259" key="2">
    <source>
        <dbReference type="Pfam" id="PF01368"/>
    </source>
</evidence>
<evidence type="ECO:0000313" key="4">
    <source>
        <dbReference type="Proteomes" id="UP001166286"/>
    </source>
</evidence>
<dbReference type="SUPFAM" id="SSF64182">
    <property type="entry name" value="DHH phosphoesterases"/>
    <property type="match status" value="1"/>
</dbReference>
<comment type="caution">
    <text evidence="3">The sequence shown here is derived from an EMBL/GenBank/DDBJ whole genome shotgun (WGS) entry which is preliminary data.</text>
</comment>
<dbReference type="Gene3D" id="3.90.1640.30">
    <property type="match status" value="1"/>
</dbReference>
<dbReference type="Pfam" id="PF01368">
    <property type="entry name" value="DHH"/>
    <property type="match status" value="1"/>
</dbReference>
<sequence>MKVENTQLIRRLVFASLSRATLPDWYSLGARFIRVGMNLKRKASDAGTVSRARRRIESMTDYCDASPRTDASGSILWPASGEAMEYARNFIRACAAAQSKVLIVPDKDADGLDAGVILHKTLISLGLSPGLIDVHLIGKNSTVHDEVERAAMQAKIPKYIIVVDQGSRAAPPIIDDPDTHSLIIDHHLSDDFPENATVVSACHYPPVATSALLTYEICKPLNPNIAASCGYLCAMGTHGDLGNTLKWKPPFPDMTEVFKTHTKKAINEAVSLINAPRRTSKFDVLSAWQALLEAKSPKDILINTRLLNARAEINEEVERQTHTPPKFSKDGKIAVLRINSAAQVHGPIATRWAGHLNSKALEIVMVANSGYRPGYVNFSCRIARCARSRDPPVNIIASLKAAADLDTGDLTERMGESFARGHKEASGGIVPAAEFEELMALLKVGEKPDPKPEDAGKTSKKSDARPQKNNLMNYFAKTG</sequence>
<dbReference type="PANTHER" id="PTHR30255">
    <property type="entry name" value="SINGLE-STRANDED-DNA-SPECIFIC EXONUCLEASE RECJ"/>
    <property type="match status" value="1"/>
</dbReference>
<organism evidence="3 4">
    <name type="scientific">Cladonia borealis</name>
    <dbReference type="NCBI Taxonomy" id="184061"/>
    <lineage>
        <taxon>Eukaryota</taxon>
        <taxon>Fungi</taxon>
        <taxon>Dikarya</taxon>
        <taxon>Ascomycota</taxon>
        <taxon>Pezizomycotina</taxon>
        <taxon>Lecanoromycetes</taxon>
        <taxon>OSLEUM clade</taxon>
        <taxon>Lecanoromycetidae</taxon>
        <taxon>Lecanorales</taxon>
        <taxon>Lecanorineae</taxon>
        <taxon>Cladoniaceae</taxon>
        <taxon>Cladonia</taxon>
    </lineage>
</organism>
<dbReference type="InterPro" id="IPR051673">
    <property type="entry name" value="SSDNA_exonuclease_RecJ"/>
</dbReference>
<protein>
    <recommendedName>
        <fullName evidence="2">DDH domain-containing protein</fullName>
    </recommendedName>
</protein>
<dbReference type="Proteomes" id="UP001166286">
    <property type="component" value="Unassembled WGS sequence"/>
</dbReference>
<name>A0AA39R6T6_9LECA</name>
<evidence type="ECO:0000313" key="3">
    <source>
        <dbReference type="EMBL" id="KAK0515913.1"/>
    </source>
</evidence>
<dbReference type="InterPro" id="IPR001667">
    <property type="entry name" value="DDH_dom"/>
</dbReference>
<feature type="domain" description="DDH" evidence="2">
    <location>
        <begin position="100"/>
        <end position="219"/>
    </location>
</feature>
<accession>A0AA39R6T6</accession>
<gene>
    <name evidence="3" type="ORF">JMJ35_001947</name>
</gene>
<reference evidence="3" key="1">
    <citation type="submission" date="2023-03" db="EMBL/GenBank/DDBJ databases">
        <title>Complete genome of Cladonia borealis.</title>
        <authorList>
            <person name="Park H."/>
        </authorList>
    </citation>
    <scope>NUCLEOTIDE SEQUENCE</scope>
    <source>
        <strain evidence="3">ANT050790</strain>
    </source>
</reference>
<dbReference type="GO" id="GO:0004527">
    <property type="term" value="F:exonuclease activity"/>
    <property type="evidence" value="ECO:0007669"/>
    <property type="project" value="UniProtKB-KW"/>
</dbReference>
<dbReference type="EMBL" id="JAFEKC020000003">
    <property type="protein sequence ID" value="KAK0515913.1"/>
    <property type="molecule type" value="Genomic_DNA"/>
</dbReference>
<keyword evidence="4" id="KW-1185">Reference proteome</keyword>
<dbReference type="AlphaFoldDB" id="A0AA39R6T6"/>
<dbReference type="InterPro" id="IPR038763">
    <property type="entry name" value="DHH_sf"/>
</dbReference>
<proteinExistence type="predicted"/>
<dbReference type="PANTHER" id="PTHR30255:SF2">
    <property type="entry name" value="SINGLE-STRANDED-DNA-SPECIFIC EXONUCLEASE RECJ"/>
    <property type="match status" value="1"/>
</dbReference>
<feature type="compositionally biased region" description="Basic and acidic residues" evidence="1">
    <location>
        <begin position="444"/>
        <end position="466"/>
    </location>
</feature>
<feature type="region of interest" description="Disordered" evidence="1">
    <location>
        <begin position="444"/>
        <end position="479"/>
    </location>
</feature>
<evidence type="ECO:0000256" key="1">
    <source>
        <dbReference type="SAM" id="MobiDB-lite"/>
    </source>
</evidence>